<dbReference type="KEGG" id="pti:PHATRDRAFT_46234"/>
<dbReference type="OMA" id="WPAYKNW"/>
<dbReference type="RefSeq" id="XP_002180688.1">
    <property type="nucleotide sequence ID" value="XM_002180652.1"/>
</dbReference>
<reference evidence="2 3" key="1">
    <citation type="journal article" date="2008" name="Nature">
        <title>The Phaeodactylum genome reveals the evolutionary history of diatom genomes.</title>
        <authorList>
            <person name="Bowler C."/>
            <person name="Allen A.E."/>
            <person name="Badger J.H."/>
            <person name="Grimwood J."/>
            <person name="Jabbari K."/>
            <person name="Kuo A."/>
            <person name="Maheswari U."/>
            <person name="Martens C."/>
            <person name="Maumus F."/>
            <person name="Otillar R.P."/>
            <person name="Rayko E."/>
            <person name="Salamov A."/>
            <person name="Vandepoele K."/>
            <person name="Beszteri B."/>
            <person name="Gruber A."/>
            <person name="Heijde M."/>
            <person name="Katinka M."/>
            <person name="Mock T."/>
            <person name="Valentin K."/>
            <person name="Verret F."/>
            <person name="Berges J.A."/>
            <person name="Brownlee C."/>
            <person name="Cadoret J.P."/>
            <person name="Chiovitti A."/>
            <person name="Choi C.J."/>
            <person name="Coesel S."/>
            <person name="De Martino A."/>
            <person name="Detter J.C."/>
            <person name="Durkin C."/>
            <person name="Falciatore A."/>
            <person name="Fournet J."/>
            <person name="Haruta M."/>
            <person name="Huysman M.J."/>
            <person name="Jenkins B.D."/>
            <person name="Jiroutova K."/>
            <person name="Jorgensen R.E."/>
            <person name="Joubert Y."/>
            <person name="Kaplan A."/>
            <person name="Kroger N."/>
            <person name="Kroth P.G."/>
            <person name="La Roche J."/>
            <person name="Lindquist E."/>
            <person name="Lommer M."/>
            <person name="Martin-Jezequel V."/>
            <person name="Lopez P.J."/>
            <person name="Lucas S."/>
            <person name="Mangogna M."/>
            <person name="McGinnis K."/>
            <person name="Medlin L.K."/>
            <person name="Montsant A."/>
            <person name="Oudot-Le Secq M.P."/>
            <person name="Napoli C."/>
            <person name="Obornik M."/>
            <person name="Parker M.S."/>
            <person name="Petit J.L."/>
            <person name="Porcel B.M."/>
            <person name="Poulsen N."/>
            <person name="Robison M."/>
            <person name="Rychlewski L."/>
            <person name="Rynearson T.A."/>
            <person name="Schmutz J."/>
            <person name="Shapiro H."/>
            <person name="Siaut M."/>
            <person name="Stanley M."/>
            <person name="Sussman M.R."/>
            <person name="Taylor A.R."/>
            <person name="Vardi A."/>
            <person name="von Dassow P."/>
            <person name="Vyverman W."/>
            <person name="Willis A."/>
            <person name="Wyrwicz L.S."/>
            <person name="Rokhsar D.S."/>
            <person name="Weissenbach J."/>
            <person name="Armbrust E.V."/>
            <person name="Green B.R."/>
            <person name="Van de Peer Y."/>
            <person name="Grigoriev I.V."/>
        </authorList>
    </citation>
    <scope>NUCLEOTIDE SEQUENCE [LARGE SCALE GENOMIC DNA]</scope>
    <source>
        <strain evidence="2 3">CCAP 1055/1</strain>
    </source>
</reference>
<dbReference type="GO" id="GO:0000987">
    <property type="term" value="F:cis-regulatory region sequence-specific DNA binding"/>
    <property type="evidence" value="ECO:0007669"/>
    <property type="project" value="TreeGrafter"/>
</dbReference>
<dbReference type="InterPro" id="IPR050910">
    <property type="entry name" value="JMJD6_ArgDemeth/LysHydrox"/>
</dbReference>
<dbReference type="PROSITE" id="PS51184">
    <property type="entry name" value="JMJC"/>
    <property type="match status" value="1"/>
</dbReference>
<feature type="domain" description="JmjC" evidence="1">
    <location>
        <begin position="258"/>
        <end position="438"/>
    </location>
</feature>
<dbReference type="AlphaFoldDB" id="B7G0J1"/>
<evidence type="ECO:0000313" key="3">
    <source>
        <dbReference type="Proteomes" id="UP000000759"/>
    </source>
</evidence>
<evidence type="ECO:0000259" key="1">
    <source>
        <dbReference type="PROSITE" id="PS51184"/>
    </source>
</evidence>
<dbReference type="Gene3D" id="2.60.120.650">
    <property type="entry name" value="Cupin"/>
    <property type="match status" value="1"/>
</dbReference>
<dbReference type="GO" id="GO:0005634">
    <property type="term" value="C:nucleus"/>
    <property type="evidence" value="ECO:0007669"/>
    <property type="project" value="TreeGrafter"/>
</dbReference>
<dbReference type="Proteomes" id="UP000000759">
    <property type="component" value="Chromosome 9"/>
</dbReference>
<organism evidence="2 3">
    <name type="scientific">Phaeodactylum tricornutum (strain CCAP 1055/1)</name>
    <dbReference type="NCBI Taxonomy" id="556484"/>
    <lineage>
        <taxon>Eukaryota</taxon>
        <taxon>Sar</taxon>
        <taxon>Stramenopiles</taxon>
        <taxon>Ochrophyta</taxon>
        <taxon>Bacillariophyta</taxon>
        <taxon>Bacillariophyceae</taxon>
        <taxon>Bacillariophycidae</taxon>
        <taxon>Naviculales</taxon>
        <taxon>Phaeodactylaceae</taxon>
        <taxon>Phaeodactylum</taxon>
    </lineage>
</organism>
<protein>
    <recommendedName>
        <fullName evidence="1">JmjC domain-containing protein</fullName>
    </recommendedName>
</protein>
<dbReference type="PaxDb" id="2850-Phatr46234"/>
<dbReference type="eggNOG" id="KOG2130">
    <property type="taxonomic scope" value="Eukaryota"/>
</dbReference>
<dbReference type="OrthoDB" id="424465at2759"/>
<keyword evidence="3" id="KW-1185">Reference proteome</keyword>
<dbReference type="SUPFAM" id="SSF51197">
    <property type="entry name" value="Clavaminate synthase-like"/>
    <property type="match status" value="1"/>
</dbReference>
<dbReference type="HOGENOM" id="CLU_016785_1_1_1"/>
<gene>
    <name evidence="2" type="ORF">PHATRDRAFT_46234</name>
</gene>
<dbReference type="EMBL" id="CM000612">
    <property type="protein sequence ID" value="EEC48096.1"/>
    <property type="molecule type" value="Genomic_DNA"/>
</dbReference>
<dbReference type="InterPro" id="IPR041667">
    <property type="entry name" value="Cupin_8"/>
</dbReference>
<dbReference type="PANTHER" id="PTHR12480:SF21">
    <property type="entry name" value="JMJC DOMAIN-CONTAINING PROTEIN 8"/>
    <property type="match status" value="1"/>
</dbReference>
<dbReference type="InterPro" id="IPR036047">
    <property type="entry name" value="F-box-like_dom_sf"/>
</dbReference>
<accession>B7G0J1</accession>
<evidence type="ECO:0000313" key="2">
    <source>
        <dbReference type="EMBL" id="EEC48096.1"/>
    </source>
</evidence>
<dbReference type="PANTHER" id="PTHR12480">
    <property type="entry name" value="ARGININE DEMETHYLASE AND LYSYL-HYDROXYLASE JMJD"/>
    <property type="match status" value="1"/>
</dbReference>
<dbReference type="InParanoid" id="B7G0J1"/>
<dbReference type="SMART" id="SM00558">
    <property type="entry name" value="JmjC"/>
    <property type="match status" value="1"/>
</dbReference>
<sequence>MRKRSRFSTQVQSHEFAALESRHPYGALPGGNRFLQHVVSDKSTKNIGPSDLLTDTCWDNVLGFCDGAELGKVVQTCRYLYVAGYQPELWRDLVLRKLGTNRLQEFRSSWRDTFVALYCPSAKDSSHVPMRMPGIYSDVFYRLHSCRAFALPLAWMDANYGTVPRISIEDMTSKVFTNNYEEPNQPVLITKAAKSWKAFDKWQDLGYLLNETKGSSFRATSGLAPLPVDFSLKAYLDYATLENLEEAPLYLFDRTALQPGSHLWNDYMADLRVTCPWWDPKSNENEHDLFKVLGEGQRPDHTWLIIGPRRSGSVFHIDPNGTHAWNAAIVGRKRWIFYPPGATPPGVYPSEDGDEVALPLSLGEWLFQFWDEHVERMQSAPPHERPLECTAMPGDVMFVPHGWWHAVINLDKINVAITHNYVSGSNLGNVLRFLSKKENQISGCRDRLESIKPDRLYHEFVTSLDKYRHDLLQRGLSQKDWTCQAWRNTTTNEIKRSGRKRRKAEVAKSERNITEKASLMARAKTKEPSFSFSFL</sequence>
<reference evidence="3" key="2">
    <citation type="submission" date="2008-08" db="EMBL/GenBank/DDBJ databases">
        <authorList>
            <consortium name="Diatom Consortium"/>
            <person name="Grigoriev I."/>
            <person name="Grimwood J."/>
            <person name="Kuo A."/>
            <person name="Otillar R.P."/>
            <person name="Salamov A."/>
            <person name="Detter J.C."/>
            <person name="Lindquist E."/>
            <person name="Shapiro H."/>
            <person name="Lucas S."/>
            <person name="Glavina del Rio T."/>
            <person name="Pitluck S."/>
            <person name="Rokhsar D."/>
            <person name="Bowler C."/>
        </authorList>
    </citation>
    <scope>GENOME REANNOTATION</scope>
    <source>
        <strain evidence="3">CCAP 1055/1</strain>
    </source>
</reference>
<dbReference type="Pfam" id="PF13621">
    <property type="entry name" value="Cupin_8"/>
    <property type="match status" value="1"/>
</dbReference>
<dbReference type="SUPFAM" id="SSF81383">
    <property type="entry name" value="F-box domain"/>
    <property type="match status" value="1"/>
</dbReference>
<name>B7G0J1_PHATC</name>
<dbReference type="InterPro" id="IPR003347">
    <property type="entry name" value="JmjC_dom"/>
</dbReference>
<dbReference type="GeneID" id="7201194"/>
<proteinExistence type="predicted"/>